<reference evidence="7 8" key="1">
    <citation type="submission" date="2020-08" db="EMBL/GenBank/DDBJ databases">
        <title>Genomic Encyclopedia of Type Strains, Phase IV (KMG-IV): sequencing the most valuable type-strain genomes for metagenomic binning, comparative biology and taxonomic classification.</title>
        <authorList>
            <person name="Goeker M."/>
        </authorList>
    </citation>
    <scope>NUCLEOTIDE SEQUENCE [LARGE SCALE GENOMIC DNA]</scope>
    <source>
        <strain evidence="7 8">DSM 21255</strain>
    </source>
</reference>
<accession>A0A841R3G6</accession>
<dbReference type="Pfam" id="PF04327">
    <property type="entry name" value="Peptidase_Prp"/>
    <property type="match status" value="1"/>
</dbReference>
<organism evidence="7 8">
    <name type="scientific">Negativicoccus succinicivorans</name>
    <dbReference type="NCBI Taxonomy" id="620903"/>
    <lineage>
        <taxon>Bacteria</taxon>
        <taxon>Bacillati</taxon>
        <taxon>Bacillota</taxon>
        <taxon>Negativicutes</taxon>
        <taxon>Veillonellales</taxon>
        <taxon>Veillonellaceae</taxon>
        <taxon>Negativicoccus</taxon>
    </lineage>
</organism>
<evidence type="ECO:0000256" key="6">
    <source>
        <dbReference type="ARBA" id="ARBA00044538"/>
    </source>
</evidence>
<dbReference type="EMBL" id="JACHHI010000002">
    <property type="protein sequence ID" value="MBB6477620.1"/>
    <property type="molecule type" value="Genomic_DNA"/>
</dbReference>
<evidence type="ECO:0000256" key="2">
    <source>
        <dbReference type="ARBA" id="ARBA00022670"/>
    </source>
</evidence>
<comment type="similarity">
    <text evidence="5">Belongs to the Prp family.</text>
</comment>
<evidence type="ECO:0000256" key="4">
    <source>
        <dbReference type="ARBA" id="ARBA00022807"/>
    </source>
</evidence>
<dbReference type="Proteomes" id="UP000591941">
    <property type="component" value="Unassembled WGS sequence"/>
</dbReference>
<evidence type="ECO:0000256" key="3">
    <source>
        <dbReference type="ARBA" id="ARBA00022801"/>
    </source>
</evidence>
<keyword evidence="1" id="KW-0690">Ribosome biogenesis</keyword>
<dbReference type="InterPro" id="IPR036764">
    <property type="entry name" value="Peptidase_Prp_sf"/>
</dbReference>
<dbReference type="CDD" id="cd16332">
    <property type="entry name" value="Prp-like"/>
    <property type="match status" value="1"/>
</dbReference>
<dbReference type="SUPFAM" id="SSF118010">
    <property type="entry name" value="TM1457-like"/>
    <property type="match status" value="1"/>
</dbReference>
<sequence>MILVETQVTDGFCTGFSVNGHADYAEHGSDIVCAAVSAVTLTTAGGLKEVAKFRGHYETQSGMLTVQLTDAPDARSQLLIETMLNGLRQIQAQYPERLTIRERRR</sequence>
<dbReference type="GO" id="GO:0008234">
    <property type="term" value="F:cysteine-type peptidase activity"/>
    <property type="evidence" value="ECO:0007669"/>
    <property type="project" value="UniProtKB-KW"/>
</dbReference>
<keyword evidence="3" id="KW-0378">Hydrolase</keyword>
<dbReference type="Gene3D" id="3.30.70.1490">
    <property type="entry name" value="Cysteine protease Prp"/>
    <property type="match status" value="1"/>
</dbReference>
<dbReference type="GO" id="GO:0006508">
    <property type="term" value="P:proteolysis"/>
    <property type="evidence" value="ECO:0007669"/>
    <property type="project" value="UniProtKB-KW"/>
</dbReference>
<dbReference type="PANTHER" id="PTHR39178">
    <property type="entry name" value="HYPOTHETICAL RIBOSOME-ASSOCIATED PROTEIN"/>
    <property type="match status" value="1"/>
</dbReference>
<keyword evidence="4" id="KW-0788">Thiol protease</keyword>
<evidence type="ECO:0000256" key="5">
    <source>
        <dbReference type="ARBA" id="ARBA00044503"/>
    </source>
</evidence>
<dbReference type="GO" id="GO:0042254">
    <property type="term" value="P:ribosome biogenesis"/>
    <property type="evidence" value="ECO:0007669"/>
    <property type="project" value="UniProtKB-KW"/>
</dbReference>
<evidence type="ECO:0000313" key="8">
    <source>
        <dbReference type="Proteomes" id="UP000591941"/>
    </source>
</evidence>
<dbReference type="PANTHER" id="PTHR39178:SF1">
    <property type="entry name" value="RIBOSOMAL-PROCESSING CYSTEINE PROTEASE PRP"/>
    <property type="match status" value="1"/>
</dbReference>
<comment type="caution">
    <text evidence="7">The sequence shown here is derived from an EMBL/GenBank/DDBJ whole genome shotgun (WGS) entry which is preliminary data.</text>
</comment>
<dbReference type="GeneID" id="93485922"/>
<keyword evidence="8" id="KW-1185">Reference proteome</keyword>
<keyword evidence="2" id="KW-0645">Protease</keyword>
<dbReference type="InterPro" id="IPR007422">
    <property type="entry name" value="Peptidase_Prp"/>
</dbReference>
<evidence type="ECO:0000256" key="1">
    <source>
        <dbReference type="ARBA" id="ARBA00022517"/>
    </source>
</evidence>
<dbReference type="AlphaFoldDB" id="A0A841R3G6"/>
<dbReference type="OrthoDB" id="48998at2"/>
<gene>
    <name evidence="7" type="ORF">HNR45_000650</name>
</gene>
<protein>
    <recommendedName>
        <fullName evidence="6">Ribosomal processing cysteine protease Prp</fullName>
    </recommendedName>
</protein>
<proteinExistence type="inferred from homology"/>
<evidence type="ECO:0000313" key="7">
    <source>
        <dbReference type="EMBL" id="MBB6477620.1"/>
    </source>
</evidence>
<dbReference type="RefSeq" id="WP_034437244.1">
    <property type="nucleotide sequence ID" value="NZ_CABWNB010000003.1"/>
</dbReference>
<name>A0A841R3G6_9FIRM</name>